<proteinExistence type="predicted"/>
<comment type="caution">
    <text evidence="4">The sequence shown here is derived from an EMBL/GenBank/DDBJ whole genome shotgun (WGS) entry which is preliminary data.</text>
</comment>
<evidence type="ECO:0000313" key="4">
    <source>
        <dbReference type="EMBL" id="RQH40909.1"/>
    </source>
</evidence>
<dbReference type="EMBL" id="RCBY01000082">
    <property type="protein sequence ID" value="RQH40909.1"/>
    <property type="molecule type" value="Genomic_DNA"/>
</dbReference>
<dbReference type="PANTHER" id="PTHR43578">
    <property type="entry name" value="NADH-QUINONE OXIDOREDUCTASE SUBUNIT F"/>
    <property type="match status" value="1"/>
</dbReference>
<keyword evidence="2" id="KW-0408">Iron</keyword>
<evidence type="ECO:0000256" key="2">
    <source>
        <dbReference type="ARBA" id="ARBA00023004"/>
    </source>
</evidence>
<dbReference type="RefSeq" id="WP_124154866.1">
    <property type="nucleotide sequence ID" value="NZ_CAWOLW010000698.1"/>
</dbReference>
<dbReference type="OrthoDB" id="9761899at2"/>
<dbReference type="GO" id="GO:0046872">
    <property type="term" value="F:metal ion binding"/>
    <property type="evidence" value="ECO:0007669"/>
    <property type="project" value="UniProtKB-KW"/>
</dbReference>
<dbReference type="Pfam" id="PF01257">
    <property type="entry name" value="2Fe-2S_thioredx"/>
    <property type="match status" value="1"/>
</dbReference>
<dbReference type="InterPro" id="IPR036249">
    <property type="entry name" value="Thioredoxin-like_sf"/>
</dbReference>
<dbReference type="PANTHER" id="PTHR43578:SF3">
    <property type="entry name" value="NADH-QUINONE OXIDOREDUCTASE SUBUNIT F"/>
    <property type="match status" value="1"/>
</dbReference>
<evidence type="ECO:0000256" key="1">
    <source>
        <dbReference type="ARBA" id="ARBA00022723"/>
    </source>
</evidence>
<reference evidence="4 5" key="1">
    <citation type="journal article" date="2018" name="ACS Chem. Biol.">
        <title>Ketoreductase domain dysfunction expands chemodiversity: malyngamide biosynthesis in the cyanobacterium Okeania hirsuta.</title>
        <authorList>
            <person name="Moss N.A."/>
            <person name="Leao T."/>
            <person name="Rankin M."/>
            <person name="McCullough T.M."/>
            <person name="Qu P."/>
            <person name="Korobeynikov A."/>
            <person name="Smith J.L."/>
            <person name="Gerwick L."/>
            <person name="Gerwick W.H."/>
        </authorList>
    </citation>
    <scope>NUCLEOTIDE SEQUENCE [LARGE SCALE GENOMIC DNA]</scope>
    <source>
        <strain evidence="4 5">PAB10Feb10-1</strain>
    </source>
</reference>
<keyword evidence="1" id="KW-0479">Metal-binding</keyword>
<keyword evidence="5" id="KW-1185">Reference proteome</keyword>
<keyword evidence="3" id="KW-0411">Iron-sulfur</keyword>
<sequence>MSISEGQKPEETSRDRCVFVCQNTSCLRHNSQEVLKTFIAETKNIVGVNIQASGCLGQCSTGPTVRVTPDEIWYYRVKPDNVPKIVTKHFQGNKPVDDMLNPRIHPRFC</sequence>
<dbReference type="Gene3D" id="3.40.30.10">
    <property type="entry name" value="Glutaredoxin"/>
    <property type="match status" value="1"/>
</dbReference>
<evidence type="ECO:0000313" key="5">
    <source>
        <dbReference type="Proteomes" id="UP000269154"/>
    </source>
</evidence>
<dbReference type="SUPFAM" id="SSF52833">
    <property type="entry name" value="Thioredoxin-like"/>
    <property type="match status" value="1"/>
</dbReference>
<name>A0A3N6PJZ5_9CYAN</name>
<dbReference type="GO" id="GO:0051536">
    <property type="term" value="F:iron-sulfur cluster binding"/>
    <property type="evidence" value="ECO:0007669"/>
    <property type="project" value="UniProtKB-KW"/>
</dbReference>
<accession>A0A3N6PJZ5</accession>
<dbReference type="CDD" id="cd02980">
    <property type="entry name" value="TRX_Fd_family"/>
    <property type="match status" value="1"/>
</dbReference>
<protein>
    <submittedName>
        <fullName evidence="4">(2Fe-2S) ferredoxin domain-containing protein</fullName>
    </submittedName>
</protein>
<gene>
    <name evidence="4" type="ORF">D5R40_15710</name>
</gene>
<dbReference type="AlphaFoldDB" id="A0A3N6PJZ5"/>
<organism evidence="4 5">
    <name type="scientific">Okeania hirsuta</name>
    <dbReference type="NCBI Taxonomy" id="1458930"/>
    <lineage>
        <taxon>Bacteria</taxon>
        <taxon>Bacillati</taxon>
        <taxon>Cyanobacteriota</taxon>
        <taxon>Cyanophyceae</taxon>
        <taxon>Oscillatoriophycideae</taxon>
        <taxon>Oscillatoriales</taxon>
        <taxon>Microcoleaceae</taxon>
        <taxon>Okeania</taxon>
    </lineage>
</organism>
<dbReference type="Proteomes" id="UP000269154">
    <property type="component" value="Unassembled WGS sequence"/>
</dbReference>
<evidence type="ECO:0000256" key="3">
    <source>
        <dbReference type="ARBA" id="ARBA00023014"/>
    </source>
</evidence>